<feature type="region of interest" description="Disordered" evidence="1">
    <location>
        <begin position="94"/>
        <end position="116"/>
    </location>
</feature>
<evidence type="ECO:0000313" key="4">
    <source>
        <dbReference type="Proteomes" id="UP001604277"/>
    </source>
</evidence>
<sequence>MVDSGDSDLEEIGENAPGEIVVMVEPVWAICSISKLSFNANYFKMLRKKHLQQLCGVINLSDYDSDAEGIYLTIGKPTAEKVVDLQKQREESLKRWKDKGIAGPSGRGESGGDGEFISPRTHRINLGLAPEEVDRVEKWVEYIRELSGGHENPESGPSYWACSKYPTELSMSNFTKVMSKYKIPDEIRLIFPLKADRPCDLLEGQIAIMSDAFEYGMRLPLHPFLGPYLEVIMCVQTKCFPLSGPKP</sequence>
<evidence type="ECO:0000313" key="3">
    <source>
        <dbReference type="EMBL" id="KAL2551416.1"/>
    </source>
</evidence>
<organism evidence="3 4">
    <name type="scientific">Forsythia ovata</name>
    <dbReference type="NCBI Taxonomy" id="205694"/>
    <lineage>
        <taxon>Eukaryota</taxon>
        <taxon>Viridiplantae</taxon>
        <taxon>Streptophyta</taxon>
        <taxon>Embryophyta</taxon>
        <taxon>Tracheophyta</taxon>
        <taxon>Spermatophyta</taxon>
        <taxon>Magnoliopsida</taxon>
        <taxon>eudicotyledons</taxon>
        <taxon>Gunneridae</taxon>
        <taxon>Pentapetalae</taxon>
        <taxon>asterids</taxon>
        <taxon>lamiids</taxon>
        <taxon>Lamiales</taxon>
        <taxon>Oleaceae</taxon>
        <taxon>Forsythieae</taxon>
        <taxon>Forsythia</taxon>
    </lineage>
</organism>
<name>A0ABD1WNZ9_9LAMI</name>
<reference evidence="4" key="1">
    <citation type="submission" date="2024-07" db="EMBL/GenBank/DDBJ databases">
        <title>Two chromosome-level genome assemblies of Korean endemic species Abeliophyllum distichum and Forsythia ovata (Oleaceae).</title>
        <authorList>
            <person name="Jang H."/>
        </authorList>
    </citation>
    <scope>NUCLEOTIDE SEQUENCE [LARGE SCALE GENOMIC DNA]</scope>
</reference>
<evidence type="ECO:0000313" key="2">
    <source>
        <dbReference type="EMBL" id="KAL2509109.1"/>
    </source>
</evidence>
<keyword evidence="4" id="KW-1185">Reference proteome</keyword>
<dbReference type="EMBL" id="JBFOLJ010000002">
    <property type="protein sequence ID" value="KAL2551416.1"/>
    <property type="molecule type" value="Genomic_DNA"/>
</dbReference>
<feature type="compositionally biased region" description="Gly residues" evidence="1">
    <location>
        <begin position="103"/>
        <end position="114"/>
    </location>
</feature>
<dbReference type="Proteomes" id="UP001604277">
    <property type="component" value="Unassembled WGS sequence"/>
</dbReference>
<gene>
    <name evidence="3" type="ORF">Fot_05035</name>
    <name evidence="2" type="ORF">Fot_32756</name>
</gene>
<proteinExistence type="predicted"/>
<protein>
    <submittedName>
        <fullName evidence="3">Uncharacterized protein</fullName>
    </submittedName>
</protein>
<accession>A0ABD1WNZ9</accession>
<dbReference type="EMBL" id="JBFOLJ010000009">
    <property type="protein sequence ID" value="KAL2509109.1"/>
    <property type="molecule type" value="Genomic_DNA"/>
</dbReference>
<dbReference type="AlphaFoldDB" id="A0ABD1WNZ9"/>
<comment type="caution">
    <text evidence="3">The sequence shown here is derived from an EMBL/GenBank/DDBJ whole genome shotgun (WGS) entry which is preliminary data.</text>
</comment>
<evidence type="ECO:0000256" key="1">
    <source>
        <dbReference type="SAM" id="MobiDB-lite"/>
    </source>
</evidence>
<reference evidence="3" key="2">
    <citation type="submission" date="2024-07" db="EMBL/GenBank/DDBJ databases">
        <title>Two chromosome-level genome assemblies of Korean endemic species Abeliophyllum distichum and Forsythia ovata (Oleaceae).</title>
        <authorList>
            <person name="Mun J.H."/>
        </authorList>
    </citation>
    <scope>NUCLEOTIDE SEQUENCE</scope>
    <source>
        <strain evidence="3">KNKB202402200001</strain>
        <tissue evidence="3">Leaf</tissue>
    </source>
</reference>